<dbReference type="SUPFAM" id="SSF55961">
    <property type="entry name" value="Bet v1-like"/>
    <property type="match status" value="1"/>
</dbReference>
<dbReference type="Pfam" id="PF10604">
    <property type="entry name" value="Polyketide_cyc2"/>
    <property type="match status" value="1"/>
</dbReference>
<reference evidence="1" key="1">
    <citation type="submission" date="2018-05" db="EMBL/GenBank/DDBJ databases">
        <authorList>
            <person name="Lanie J.A."/>
            <person name="Ng W.-L."/>
            <person name="Kazmierczak K.M."/>
            <person name="Andrzejewski T.M."/>
            <person name="Davidsen T.M."/>
            <person name="Wayne K.J."/>
            <person name="Tettelin H."/>
            <person name="Glass J.I."/>
            <person name="Rusch D."/>
            <person name="Podicherti R."/>
            <person name="Tsui H.-C.T."/>
            <person name="Winkler M.E."/>
        </authorList>
    </citation>
    <scope>NUCLEOTIDE SEQUENCE</scope>
</reference>
<accession>A0A381S5U1</accession>
<sequence>VLSEFEVISSWAPNVEHSCFLTEETSGVGTTRRVQVGRSALIETVIAWEEPHTLSYSLKGLPPVVRSVTNTWRLEPTEDGTKVRLITDIDAGPRPPQKLIARIVGRRLGAASDEMLSGLVAHLGRRGQRP</sequence>
<evidence type="ECO:0008006" key="2">
    <source>
        <dbReference type="Google" id="ProtNLM"/>
    </source>
</evidence>
<dbReference type="AlphaFoldDB" id="A0A381S5U1"/>
<dbReference type="InterPro" id="IPR019587">
    <property type="entry name" value="Polyketide_cyclase/dehydratase"/>
</dbReference>
<proteinExistence type="predicted"/>
<protein>
    <recommendedName>
        <fullName evidence="2">Coenzyme Q-binding protein COQ10 START domain-containing protein</fullName>
    </recommendedName>
</protein>
<evidence type="ECO:0000313" key="1">
    <source>
        <dbReference type="EMBL" id="SUZ99416.1"/>
    </source>
</evidence>
<dbReference type="EMBL" id="UINC01002700">
    <property type="protein sequence ID" value="SUZ99416.1"/>
    <property type="molecule type" value="Genomic_DNA"/>
</dbReference>
<dbReference type="InterPro" id="IPR023393">
    <property type="entry name" value="START-like_dom_sf"/>
</dbReference>
<name>A0A381S5U1_9ZZZZ</name>
<organism evidence="1">
    <name type="scientific">marine metagenome</name>
    <dbReference type="NCBI Taxonomy" id="408172"/>
    <lineage>
        <taxon>unclassified sequences</taxon>
        <taxon>metagenomes</taxon>
        <taxon>ecological metagenomes</taxon>
    </lineage>
</organism>
<dbReference type="CDD" id="cd07821">
    <property type="entry name" value="PYR_PYL_RCAR_like"/>
    <property type="match status" value="1"/>
</dbReference>
<feature type="non-terminal residue" evidence="1">
    <location>
        <position position="1"/>
    </location>
</feature>
<dbReference type="Gene3D" id="3.30.530.20">
    <property type="match status" value="1"/>
</dbReference>
<gene>
    <name evidence="1" type="ORF">METZ01_LOCUS52270</name>
</gene>